<dbReference type="RefSeq" id="WP_084463954.1">
    <property type="nucleotide sequence ID" value="NZ_BBYK01000044.1"/>
</dbReference>
<evidence type="ECO:0000313" key="2">
    <source>
        <dbReference type="EMBL" id="MFF4772111.1"/>
    </source>
</evidence>
<accession>A0ABW6UYH1</accession>
<dbReference type="Proteomes" id="UP001602119">
    <property type="component" value="Unassembled WGS sequence"/>
</dbReference>
<evidence type="ECO:0000313" key="3">
    <source>
        <dbReference type="Proteomes" id="UP001602119"/>
    </source>
</evidence>
<evidence type="ECO:0000256" key="1">
    <source>
        <dbReference type="SAM" id="MobiDB-lite"/>
    </source>
</evidence>
<organism evidence="2 3">
    <name type="scientific">Microtetraspora fusca</name>
    <dbReference type="NCBI Taxonomy" id="1997"/>
    <lineage>
        <taxon>Bacteria</taxon>
        <taxon>Bacillati</taxon>
        <taxon>Actinomycetota</taxon>
        <taxon>Actinomycetes</taxon>
        <taxon>Streptosporangiales</taxon>
        <taxon>Streptosporangiaceae</taxon>
        <taxon>Microtetraspora</taxon>
    </lineage>
</organism>
<feature type="region of interest" description="Disordered" evidence="1">
    <location>
        <begin position="1"/>
        <end position="28"/>
    </location>
</feature>
<reference evidence="2 3" key="1">
    <citation type="submission" date="2024-10" db="EMBL/GenBank/DDBJ databases">
        <title>The Natural Products Discovery Center: Release of the First 8490 Sequenced Strains for Exploring Actinobacteria Biosynthetic Diversity.</title>
        <authorList>
            <person name="Kalkreuter E."/>
            <person name="Kautsar S.A."/>
            <person name="Yang D."/>
            <person name="Bader C.D."/>
            <person name="Teijaro C.N."/>
            <person name="Fluegel L."/>
            <person name="Davis C.M."/>
            <person name="Simpson J.R."/>
            <person name="Lauterbach L."/>
            <person name="Steele A.D."/>
            <person name="Gui C."/>
            <person name="Meng S."/>
            <person name="Li G."/>
            <person name="Viehrig K."/>
            <person name="Ye F."/>
            <person name="Su P."/>
            <person name="Kiefer A.F."/>
            <person name="Nichols A."/>
            <person name="Cepeda A.J."/>
            <person name="Yan W."/>
            <person name="Fan B."/>
            <person name="Jiang Y."/>
            <person name="Adhikari A."/>
            <person name="Zheng C.-J."/>
            <person name="Schuster L."/>
            <person name="Cowan T.M."/>
            <person name="Smanski M.J."/>
            <person name="Chevrette M.G."/>
            <person name="De Carvalho L.P.S."/>
            <person name="Shen B."/>
        </authorList>
    </citation>
    <scope>NUCLEOTIDE SEQUENCE [LARGE SCALE GENOMIC DNA]</scope>
    <source>
        <strain evidence="2 3">NPDC001281</strain>
    </source>
</reference>
<dbReference type="EMBL" id="JBIAXI010000002">
    <property type="protein sequence ID" value="MFF4772111.1"/>
    <property type="molecule type" value="Genomic_DNA"/>
</dbReference>
<proteinExistence type="predicted"/>
<sequence>MADRESPAGPGGEGAAAHPGGPGFSGGGPARSLVEAYVYLDVTGGPGGRRAAEHAVLSEEEDGWRVTLDDAEVFVPYVAEAEVRREDLTFGSGVSELIDPGQWVQIGTTYARRALEASLFFAADPSSDERYMDIVTDWRFAADAVAEALKFVPDDADALPEASFWTEPGREAYEREPARFTRARMEDDLAYYRTSLDGFVRLHAEDDGDDDRP</sequence>
<name>A0ABW6UYH1_MICFU</name>
<protein>
    <submittedName>
        <fullName evidence="2">Uncharacterized protein</fullName>
    </submittedName>
</protein>
<feature type="compositionally biased region" description="Gly residues" evidence="1">
    <location>
        <begin position="9"/>
        <end position="28"/>
    </location>
</feature>
<keyword evidence="3" id="KW-1185">Reference proteome</keyword>
<comment type="caution">
    <text evidence="2">The sequence shown here is derived from an EMBL/GenBank/DDBJ whole genome shotgun (WGS) entry which is preliminary data.</text>
</comment>
<gene>
    <name evidence="2" type="ORF">ACFY05_04570</name>
</gene>